<organism evidence="2 3">
    <name type="scientific">Caerostris extrusa</name>
    <name type="common">Bark spider</name>
    <name type="synonym">Caerostris bankana</name>
    <dbReference type="NCBI Taxonomy" id="172846"/>
    <lineage>
        <taxon>Eukaryota</taxon>
        <taxon>Metazoa</taxon>
        <taxon>Ecdysozoa</taxon>
        <taxon>Arthropoda</taxon>
        <taxon>Chelicerata</taxon>
        <taxon>Arachnida</taxon>
        <taxon>Araneae</taxon>
        <taxon>Araneomorphae</taxon>
        <taxon>Entelegynae</taxon>
        <taxon>Araneoidea</taxon>
        <taxon>Araneidae</taxon>
        <taxon>Caerostris</taxon>
    </lineage>
</organism>
<accession>A0AAV4WE18</accession>
<proteinExistence type="predicted"/>
<comment type="caution">
    <text evidence="2">The sequence shown here is derived from an EMBL/GenBank/DDBJ whole genome shotgun (WGS) entry which is preliminary data.</text>
</comment>
<dbReference type="Proteomes" id="UP001054945">
    <property type="component" value="Unassembled WGS sequence"/>
</dbReference>
<evidence type="ECO:0000313" key="3">
    <source>
        <dbReference type="Proteomes" id="UP001054945"/>
    </source>
</evidence>
<evidence type="ECO:0000256" key="1">
    <source>
        <dbReference type="SAM" id="MobiDB-lite"/>
    </source>
</evidence>
<dbReference type="AlphaFoldDB" id="A0AAV4WE18"/>
<evidence type="ECO:0000313" key="2">
    <source>
        <dbReference type="EMBL" id="GIY81096.1"/>
    </source>
</evidence>
<name>A0AAV4WE18_CAEEX</name>
<feature type="compositionally biased region" description="Polar residues" evidence="1">
    <location>
        <begin position="1"/>
        <end position="11"/>
    </location>
</feature>
<reference evidence="2 3" key="1">
    <citation type="submission" date="2021-06" db="EMBL/GenBank/DDBJ databases">
        <title>Caerostris extrusa draft genome.</title>
        <authorList>
            <person name="Kono N."/>
            <person name="Arakawa K."/>
        </authorList>
    </citation>
    <scope>NUCLEOTIDE SEQUENCE [LARGE SCALE GENOMIC DNA]</scope>
</reference>
<gene>
    <name evidence="2" type="ORF">CEXT_689581</name>
</gene>
<protein>
    <submittedName>
        <fullName evidence="2">Uncharacterized protein</fullName>
    </submittedName>
</protein>
<sequence length="104" mass="11805">MKQITESTSIQTPPKFTKIKPKTSGKEKFCHSQASNTEKALRCSLATIDPHPHSQDQNQFVPFNGMKYAKSAETKLKKKKIKTRHFSSFLIKIGRKLLISSTLQ</sequence>
<dbReference type="EMBL" id="BPLR01016082">
    <property type="protein sequence ID" value="GIY81096.1"/>
    <property type="molecule type" value="Genomic_DNA"/>
</dbReference>
<keyword evidence="3" id="KW-1185">Reference proteome</keyword>
<feature type="region of interest" description="Disordered" evidence="1">
    <location>
        <begin position="1"/>
        <end position="25"/>
    </location>
</feature>